<evidence type="ECO:0000313" key="4">
    <source>
        <dbReference type="EMBL" id="MFC7318376.1"/>
    </source>
</evidence>
<dbReference type="Proteomes" id="UP001596547">
    <property type="component" value="Unassembled WGS sequence"/>
</dbReference>
<dbReference type="EMBL" id="JBHTBF010000003">
    <property type="protein sequence ID" value="MFC7318376.1"/>
    <property type="molecule type" value="Genomic_DNA"/>
</dbReference>
<name>A0ABD6AD28_9EURY</name>
<dbReference type="Pfam" id="PF19305">
    <property type="entry name" value="MmgE_PrpD_C"/>
    <property type="match status" value="1"/>
</dbReference>
<comment type="similarity">
    <text evidence="1">Belongs to the PrpD family.</text>
</comment>
<protein>
    <submittedName>
        <fullName evidence="4">MmgE/PrpD family protein</fullName>
    </submittedName>
</protein>
<dbReference type="PANTHER" id="PTHR16943">
    <property type="entry name" value="2-METHYLCITRATE DEHYDRATASE-RELATED"/>
    <property type="match status" value="1"/>
</dbReference>
<sequence length="450" mass="46578">MAEPTDHERELASFVADLDPADVPERIRDRAGLVVADTVGAILGGASDPAVAGLVERWAGTPNGNGTATVLGTDDLGADPTKAAFVNGTSGTALELDEGHKYAAGHPAIHVLPAALAEAEADYGGGEAFLTAFVAGYEAAVRVARAATPLDARYHPHGVWGAVGAAAAVCRYRGFDPDETLTSLRIAANYAQHTRFAAATEGATVRNSFAGMSNLSGIVAADQAGAGFTGLSEGIARHLDAATDDGVDPAALSEGLGTDWELAEGYFKRHAACRFTHPALDAVAALDDAGSVPPPARIERVEVETYPAAAALAATRPGNALQAKFSVPFAVATALVTGGTGKEAFEESALTDETLALAERVSVRVADDIAERVPDARGARVRIRDRAGTTVSRTVEEARGGERDPFTEAELREKFEALAAPVVGDRRVDDLWAAAREPAAPRVLCALTRA</sequence>
<dbReference type="Gene3D" id="1.10.4100.10">
    <property type="entry name" value="2-methylcitrate dehydratase PrpD"/>
    <property type="match status" value="1"/>
</dbReference>
<reference evidence="4 5" key="1">
    <citation type="journal article" date="2019" name="Int. J. Syst. Evol. Microbiol.">
        <title>The Global Catalogue of Microorganisms (GCM) 10K type strain sequencing project: providing services to taxonomists for standard genome sequencing and annotation.</title>
        <authorList>
            <consortium name="The Broad Institute Genomics Platform"/>
            <consortium name="The Broad Institute Genome Sequencing Center for Infectious Disease"/>
            <person name="Wu L."/>
            <person name="Ma J."/>
        </authorList>
    </citation>
    <scope>NUCLEOTIDE SEQUENCE [LARGE SCALE GENOMIC DNA]</scope>
    <source>
        <strain evidence="4 5">PSR21</strain>
    </source>
</reference>
<dbReference type="InterPro" id="IPR045337">
    <property type="entry name" value="MmgE_PrpD_C"/>
</dbReference>
<evidence type="ECO:0000256" key="1">
    <source>
        <dbReference type="ARBA" id="ARBA00006174"/>
    </source>
</evidence>
<dbReference type="InterPro" id="IPR042188">
    <property type="entry name" value="MmgE/PrpD_sf_2"/>
</dbReference>
<accession>A0ABD6AD28</accession>
<dbReference type="RefSeq" id="WP_276305834.1">
    <property type="nucleotide sequence ID" value="NZ_CP119993.1"/>
</dbReference>
<organism evidence="4 5">
    <name type="scientific">Halomarina halobia</name>
    <dbReference type="NCBI Taxonomy" id="3033386"/>
    <lineage>
        <taxon>Archaea</taxon>
        <taxon>Methanobacteriati</taxon>
        <taxon>Methanobacteriota</taxon>
        <taxon>Stenosarchaea group</taxon>
        <taxon>Halobacteria</taxon>
        <taxon>Halobacteriales</taxon>
        <taxon>Natronomonadaceae</taxon>
        <taxon>Halomarina</taxon>
    </lineage>
</organism>
<evidence type="ECO:0000313" key="5">
    <source>
        <dbReference type="Proteomes" id="UP001596547"/>
    </source>
</evidence>
<dbReference type="InterPro" id="IPR045336">
    <property type="entry name" value="MmgE_PrpD_N"/>
</dbReference>
<proteinExistence type="inferred from homology"/>
<dbReference type="GeneID" id="79317446"/>
<dbReference type="InterPro" id="IPR042183">
    <property type="entry name" value="MmgE/PrpD_sf_1"/>
</dbReference>
<dbReference type="InterPro" id="IPR036148">
    <property type="entry name" value="MmgE/PrpD_sf"/>
</dbReference>
<evidence type="ECO:0000259" key="3">
    <source>
        <dbReference type="Pfam" id="PF19305"/>
    </source>
</evidence>
<comment type="caution">
    <text evidence="4">The sequence shown here is derived from an EMBL/GenBank/DDBJ whole genome shotgun (WGS) entry which is preliminary data.</text>
</comment>
<dbReference type="AlphaFoldDB" id="A0ABD6AD28"/>
<dbReference type="SUPFAM" id="SSF103378">
    <property type="entry name" value="2-methylcitrate dehydratase PrpD"/>
    <property type="match status" value="1"/>
</dbReference>
<feature type="domain" description="MmgE/PrpD C-terminal" evidence="3">
    <location>
        <begin position="270"/>
        <end position="428"/>
    </location>
</feature>
<gene>
    <name evidence="4" type="ORF">ACFQPE_16475</name>
</gene>
<feature type="domain" description="MmgE/PrpD N-terminal" evidence="2">
    <location>
        <begin position="9"/>
        <end position="233"/>
    </location>
</feature>
<dbReference type="InterPro" id="IPR005656">
    <property type="entry name" value="MmgE_PrpD"/>
</dbReference>
<dbReference type="Gene3D" id="3.30.1330.120">
    <property type="entry name" value="2-methylcitrate dehydratase PrpD"/>
    <property type="match status" value="1"/>
</dbReference>
<evidence type="ECO:0000259" key="2">
    <source>
        <dbReference type="Pfam" id="PF03972"/>
    </source>
</evidence>
<keyword evidence="5" id="KW-1185">Reference proteome</keyword>
<dbReference type="PANTHER" id="PTHR16943:SF8">
    <property type="entry name" value="2-METHYLCITRATE DEHYDRATASE"/>
    <property type="match status" value="1"/>
</dbReference>
<dbReference type="Pfam" id="PF03972">
    <property type="entry name" value="MmgE_PrpD_N"/>
    <property type="match status" value="1"/>
</dbReference>